<reference evidence="1 2" key="1">
    <citation type="submission" date="2016-07" db="EMBL/GenBank/DDBJ databases">
        <title>Pervasive Adenine N6-methylation of Active Genes in Fungi.</title>
        <authorList>
            <consortium name="DOE Joint Genome Institute"/>
            <person name="Mondo S.J."/>
            <person name="Dannebaum R.O."/>
            <person name="Kuo R.C."/>
            <person name="Labutti K."/>
            <person name="Haridas S."/>
            <person name="Kuo A."/>
            <person name="Salamov A."/>
            <person name="Ahrendt S.R."/>
            <person name="Lipzen A."/>
            <person name="Sullivan W."/>
            <person name="Andreopoulos W.B."/>
            <person name="Clum A."/>
            <person name="Lindquist E."/>
            <person name="Daum C."/>
            <person name="Ramamoorthy G.K."/>
            <person name="Gryganskyi A."/>
            <person name="Culley D."/>
            <person name="Magnuson J.K."/>
            <person name="James T.Y."/>
            <person name="O'Malley M.A."/>
            <person name="Stajich J.E."/>
            <person name="Spatafora J.W."/>
            <person name="Visel A."/>
            <person name="Grigoriev I.V."/>
        </authorList>
    </citation>
    <scope>NUCLEOTIDE SEQUENCE [LARGE SCALE GENOMIC DNA]</scope>
    <source>
        <strain evidence="1 2">JEL800</strain>
    </source>
</reference>
<comment type="caution">
    <text evidence="1">The sequence shown here is derived from an EMBL/GenBank/DDBJ whole genome shotgun (WGS) entry which is preliminary data.</text>
</comment>
<organism evidence="1 2">
    <name type="scientific">Rhizoclosmatium globosum</name>
    <dbReference type="NCBI Taxonomy" id="329046"/>
    <lineage>
        <taxon>Eukaryota</taxon>
        <taxon>Fungi</taxon>
        <taxon>Fungi incertae sedis</taxon>
        <taxon>Chytridiomycota</taxon>
        <taxon>Chytridiomycota incertae sedis</taxon>
        <taxon>Chytridiomycetes</taxon>
        <taxon>Chytridiales</taxon>
        <taxon>Chytriomycetaceae</taxon>
        <taxon>Rhizoclosmatium</taxon>
    </lineage>
</organism>
<protein>
    <submittedName>
        <fullName evidence="1">Uncharacterized protein</fullName>
    </submittedName>
</protein>
<dbReference type="Proteomes" id="UP000193642">
    <property type="component" value="Unassembled WGS sequence"/>
</dbReference>
<dbReference type="EMBL" id="MCGO01000108">
    <property type="protein sequence ID" value="ORY26816.1"/>
    <property type="molecule type" value="Genomic_DNA"/>
</dbReference>
<evidence type="ECO:0000313" key="2">
    <source>
        <dbReference type="Proteomes" id="UP000193642"/>
    </source>
</evidence>
<dbReference type="AlphaFoldDB" id="A0A1Y2AWF6"/>
<gene>
    <name evidence="1" type="ORF">BCR33DRAFT_746394</name>
</gene>
<proteinExistence type="predicted"/>
<evidence type="ECO:0000313" key="1">
    <source>
        <dbReference type="EMBL" id="ORY26816.1"/>
    </source>
</evidence>
<dbReference type="OrthoDB" id="2097549at2759"/>
<keyword evidence="2" id="KW-1185">Reference proteome</keyword>
<sequence length="370" mass="43318">MHTTYPVPYKCNSFFVLDFPGMGGNNEFGKFTAQFAEICTNIVVFLPPRMNLQQADIDVLQKVQAFEARVLVLLHRWGTTSADDINFTDTKRILDAAGSKFRKFDFHLSELDPGYWEDYKKSFLREKDVWDIKKVREWIRSMALLKDFDELPDSNAIWDNSCNQWVDKITDGQAIMKEIIDNALEDFEYLDIFVTMRKEWTLDCLDCGVWNAQLCKKALIQAEGSRNGAKTILKRQECARRLAVNGISEEELLQFQFLDLIISMKQEWSTKEGQWNTKTCMNALRESAGSRAEALRCLQREERLRHLVEDGISLEQLLQFKYLESLESMKKDWSEDDGVWNVRRCMQALEKSNGNLKKLTYSWLRRSRYE</sequence>
<accession>A0A1Y2AWF6</accession>
<name>A0A1Y2AWF6_9FUNG</name>